<evidence type="ECO:0000313" key="2">
    <source>
        <dbReference type="Proteomes" id="UP000248168"/>
    </source>
</evidence>
<sequence>MGDYVLSPDVIRFLGRAATPATAILHYEDCLPLRIILSHLPQHITGCSLDDVIQWTNAFFSILDAPEDLRGILHAEPVLHYWTPLLIKEEETSLKDMVLAILSKVFKGLRQYAEIELDKGVFDWRPHMESAPLFAFHVGAFHATGKNATPCQLYEMWGRKLHEGLREVQKTTSEIETLRRYTTSARLFFVHFPHGQIRIEPSSLITPDYFEEHLEHFRNGYIAAPHRRGLIRALPLIANDHCQRLWRLFYKLKVSHRRYPDVTPSSEETSTLIDDSPTSTLASQNLGAEILPIRTVAISSPLDADVTPSADAADGRKEDPDETVIELISSTEEHPLLRRPPHLPHNYVSRYILHQYEFWWDSKCLSLEAIVDLYKTVEELRALDISKFGAPILALLTPLFSGRDARDLEEALIAHYPTSSETEAGLSHANLFLDIDKAWFFFHQSKLRSSFQQPEASGWLASTAWVPFPIPKPLLNLWRAYLRWHNDVGHSNPGSHVLQYVDKTGQIRPLKGEEVPDLLKEAGLDASRIPRLFDISRGFRGWLVHAFGLNDVSANFISGQLTRVGPKPRYTHLVISHFHVEYQQCCKGLHDLVRSFLPSSGWWSDCVDVADHRPDLGGIYGVGSPLVLGESLLGDEIQSIGNEIIRTSSPQRPEEIVAHHNAYVTYAALALGILGVRPRNDLGLSCAAFVADVDYIPIVDKLSALYIEDRLLGLPPTVKHILHQLATGRMRLMRILEMYFGRPAAKATSSDALLVSLCDNGTLTALNLSRQRDHLASFGSDHLGQAPLNVGRHYNRSAKVPVCAEDIIDCHIGHQRAGREPFCSFGSAFIGQALNLLTDQHEEMVARLRFKRLLYLPNTK</sequence>
<dbReference type="RefSeq" id="WP_121988418.1">
    <property type="nucleotide sequence ID" value="NZ_OUNR01000001.1"/>
</dbReference>
<evidence type="ECO:0000313" key="1">
    <source>
        <dbReference type="EMBL" id="SPP63971.1"/>
    </source>
</evidence>
<accession>A0A330L2I4</accession>
<dbReference type="Proteomes" id="UP000248168">
    <property type="component" value="Unassembled WGS sequence"/>
</dbReference>
<dbReference type="AlphaFoldDB" id="A0A330L2I4"/>
<dbReference type="EMBL" id="OUNR01000001">
    <property type="protein sequence ID" value="SPP63971.1"/>
    <property type="molecule type" value="Genomic_DNA"/>
</dbReference>
<name>A0A330L2I4_9BACT</name>
<organism evidence="1 2">
    <name type="scientific">Nitrospira lenta</name>
    <dbReference type="NCBI Taxonomy" id="1436998"/>
    <lineage>
        <taxon>Bacteria</taxon>
        <taxon>Pseudomonadati</taxon>
        <taxon>Nitrospirota</taxon>
        <taxon>Nitrospiria</taxon>
        <taxon>Nitrospirales</taxon>
        <taxon>Nitrospiraceae</taxon>
        <taxon>Nitrospira</taxon>
    </lineage>
</organism>
<dbReference type="OrthoDB" id="5614256at2"/>
<dbReference type="InParanoid" id="A0A330L2I4"/>
<proteinExistence type="predicted"/>
<gene>
    <name evidence="1" type="ORF">NITLEN_11057</name>
</gene>
<keyword evidence="2" id="KW-1185">Reference proteome</keyword>
<reference evidence="2" key="1">
    <citation type="submission" date="2018-04" db="EMBL/GenBank/DDBJ databases">
        <authorList>
            <person name="Lucker S."/>
            <person name="Sakoula D."/>
        </authorList>
    </citation>
    <scope>NUCLEOTIDE SEQUENCE [LARGE SCALE GENOMIC DNA]</scope>
</reference>
<protein>
    <submittedName>
        <fullName evidence="1">Uncharacterized protein</fullName>
    </submittedName>
</protein>